<evidence type="ECO:0000313" key="2">
    <source>
        <dbReference type="Proteomes" id="UP000053455"/>
    </source>
</evidence>
<gene>
    <name evidence="1" type="ORF">AAV99_10595</name>
</gene>
<accession>A0A0H0XLA6</accession>
<evidence type="ECO:0000313" key="1">
    <source>
        <dbReference type="EMBL" id="KLI63139.1"/>
    </source>
</evidence>
<organism evidence="1 2">
    <name type="scientific">Aurantiacibacter marinus</name>
    <dbReference type="NCBI Taxonomy" id="874156"/>
    <lineage>
        <taxon>Bacteria</taxon>
        <taxon>Pseudomonadati</taxon>
        <taxon>Pseudomonadota</taxon>
        <taxon>Alphaproteobacteria</taxon>
        <taxon>Sphingomonadales</taxon>
        <taxon>Erythrobacteraceae</taxon>
        <taxon>Aurantiacibacter</taxon>
    </lineage>
</organism>
<comment type="caution">
    <text evidence="1">The sequence shown here is derived from an EMBL/GenBank/DDBJ whole genome shotgun (WGS) entry which is preliminary data.</text>
</comment>
<proteinExistence type="predicted"/>
<dbReference type="PATRIC" id="fig|874156.12.peg.2175"/>
<dbReference type="EMBL" id="LBHU01000003">
    <property type="protein sequence ID" value="KLI63139.1"/>
    <property type="molecule type" value="Genomic_DNA"/>
</dbReference>
<protein>
    <submittedName>
        <fullName evidence="1">Uncharacterized protein</fullName>
    </submittedName>
</protein>
<dbReference type="Proteomes" id="UP000053455">
    <property type="component" value="Unassembled WGS sequence"/>
</dbReference>
<sequence length="60" mass="6887">MIRQDIPETARQLRNRKIAVLRYWRKGMPHIAFYWHLALALRRKGAGMAFPGAPGQALEG</sequence>
<name>A0A0H0XLA6_9SPHN</name>
<dbReference type="AlphaFoldDB" id="A0A0H0XLA6"/>
<keyword evidence="2" id="KW-1185">Reference proteome</keyword>
<reference evidence="1 2" key="1">
    <citation type="submission" date="2015-04" db="EMBL/GenBank/DDBJ databases">
        <title>The draft genome sequence of Erythrobacter marinus HWDM-33.</title>
        <authorList>
            <person name="Zhuang L."/>
            <person name="Liu Y."/>
            <person name="Shao Z."/>
        </authorList>
    </citation>
    <scope>NUCLEOTIDE SEQUENCE [LARGE SCALE GENOMIC DNA]</scope>
    <source>
        <strain evidence="1 2">HWDM-33</strain>
    </source>
</reference>